<reference evidence="16" key="1">
    <citation type="submission" date="2023-03" db="EMBL/GenBank/DDBJ databases">
        <authorList>
            <person name="Julca I."/>
        </authorList>
    </citation>
    <scope>NUCLEOTIDE SEQUENCE</scope>
</reference>
<dbReference type="CDD" id="cd14798">
    <property type="entry name" value="RX-CC_like"/>
    <property type="match status" value="1"/>
</dbReference>
<evidence type="ECO:0000259" key="12">
    <source>
        <dbReference type="Pfam" id="PF00931"/>
    </source>
</evidence>
<evidence type="ECO:0000259" key="15">
    <source>
        <dbReference type="Pfam" id="PF23598"/>
    </source>
</evidence>
<dbReference type="InterPro" id="IPR038005">
    <property type="entry name" value="RX-like_CC"/>
</dbReference>
<gene>
    <name evidence="16" type="ORF">OLC1_LOCUS23820</name>
</gene>
<keyword evidence="6" id="KW-0381">Hypersensitive response</keyword>
<feature type="domain" description="Disease resistance R13L4/SHOC-2-like LRR" evidence="15">
    <location>
        <begin position="1292"/>
        <end position="1563"/>
    </location>
</feature>
<dbReference type="InterPro" id="IPR027417">
    <property type="entry name" value="P-loop_NTPase"/>
</dbReference>
<keyword evidence="8" id="KW-0547">Nucleotide-binding</keyword>
<sequence length="2144" mass="246232">MLPAKSAGRFKCVSKSWLSLISNQAFIKTHLAISSRRDDFQHHGLISSVFPCSADGPINKLHPVSSLLYSASSETPTGRVFEIDFPMESSKKSVRPVGSCNGLVCLRTCGNRELYLCNPCTKIYKKLPKTGMQIRRGNKSCFGLGYDKLNDDYKIVELFHDGTNKITECHDGTISILYIYAIGVYSLKNNSWREIKNLRVEVPDKFRKYYLHYASGKLHWQVDGGKIACFDLENETYGEMDPPGPGNKGSTFEFDYQLGVLGDWLSLFYDDTTSGHADIWVLKDSWIKVVYAPLVETPCGRSYNESQLICLQWNDKVLFVLYNRKANTYSIHPQQKRPPGKTILYVESLVSPNIFMKDNEPASALKEIRFQFHFLFPPSFPDSVEEIMCVIMERALKKYQICVDPALQILKRMLSQSPPHLRNSIRLMIVELNFFKMFCWGVGFSEELLEADWMLRFTFMAQKFRRTGQDLRMQFEDASEGEKISNWERMKSCLETIIKNLKLQAREICILHVHSKVSASSYQLQGWLPYEYGRETSDFIRLIQMNLCTLVSNIHLIAPELEPQTVKQRIGFIQRKLELFAEFVSLLNLWRHRYMGTDKLIYHIQNWASLISSLACLYWIDGTDLVSLTSTTVNMLSDLMKKIMSYNPGSTALFLDVFKATKYHKFRGKWCPTLLPSYVDFLLEHLVIQNVDYDIELLREGLLFLLSFVMDSPTGGSKETKLILAEIYAIVTELQSVECIPETNMLPNFLHMIDGVKAKVKELYFVTPFSSQFNFPSSNALGFLDSLLETLHCILEGRVHLIPSIKNHVVGIHEGLASLKSFLEHDLESKYEDNKLKDLLMQISNVIHYASYVTKLCPTMSFSVWFGITCLPDVVHHIELVRSEEDVESISNNLLRGQKDLTIISISGMPGQGKTTLARRIYDDPSIQDHFPRVAWCYVSKECELISLLANILLEDNDNKDHGNTDIHDLGNRVRRSFKGTRYFIVLDDIWDVDAWGLVQSFFPDDKNGSRILFTSRNDNLASQCKQNSICHPLRLFSDDESWELMKGKFSYDGLPPELLEVGKQIAVYCQGVPLAVVLIASVLNRTTKELDSWMEVKENLKSHLKSEGCMHIVELSYKYLPNHLKPCFIYIGVAFQRGEGIYAGKLINLWTVEGFVKGNETSPSEHVGRECLDYLVSQNLIVVTQRGSTGKVKRCTVHDLIYDLCLQKATEHNLLQMVCYKTVLNHSYHPHAQKYNFQHHWLRIHDNHPEAFVDPANDSARMKLPSSSVHSLLWSFFAGLSIRYKFWSSFLNNFGLLTVLDMMDVNLRSSKFPQVILYNIHLRYLALRGAFSCVPPSITSLWRLEMLLLFPVRCHVLLPASLWKMKSLSYVRIRNCYFRLDAYVQVVSSKVETSKIETLNGIILPCDDDDKAQEFLRSLSRLRKLYCSYDKSFQPKWLSMFESLQKLESLTIDEVIPKRFLFPKQGWRNLELKFPDTLKKLCLWHLGLPWKAMSTIGKLPNLQVLKLYYNACKGATWDLEEGNFSQLKCLSLYRVDVEQINDSDCDDQPFPCLEKLYVYFCTRLEEVPPSFGAINTLKIIHLISSPQASDSVKAIVEQQKEWENDVLSVVLDHGVKDYYYRVVASTSFQDWYIVKRCLRSGVKIMVEAYGGSPEWKPDFLFVRASKNYCLPWNHREMEGLRAIKDEWTQEDDKCIEEVDADVEKILKYSKVVKWNDVQYYIPPVSTEENDDANANIEISTRISLETPVGENKDSFTIVNLDEDVSITAIPAQKKKKKRIMKAGDRAKSKKARTDAPLKETAVCQHVKVKPRLILWSSPADIASFPSDVPAILAKDPSKEDSIPDVPDDYMGIELEDADEATEEDVADTSHSGVQRNVEDASQNPSKDHPPGSDAHSWPTHRVHLMVLSEEQSSEYPLYSMIRGILRGRADVHSIETVANLENDLLDAMRTHNVKVNQHLINEIKELHEGMKRREVQSLKDYGDSLTFEAEIHDELVILKKENARLRERQQITVSPWFLEKHQVLARVQHMIMTRIHRFIAAMDILKGKAREIELLTDYIAKLQNLLLDNNIDFEVFEHPEETVDPRTRSSQEELLMRVHAQDQEIVDLKDKFNQCVNLLSLHGFKGIIHPSPDNPIREVLVIV</sequence>
<dbReference type="GO" id="GO:0051607">
    <property type="term" value="P:defense response to virus"/>
    <property type="evidence" value="ECO:0007669"/>
    <property type="project" value="UniProtKB-ARBA"/>
</dbReference>
<dbReference type="Pfam" id="PF23598">
    <property type="entry name" value="LRR_14"/>
    <property type="match status" value="1"/>
</dbReference>
<evidence type="ECO:0000256" key="2">
    <source>
        <dbReference type="ARBA" id="ARBA00004496"/>
    </source>
</evidence>
<dbReference type="FunFam" id="3.40.50.300:FF:001091">
    <property type="entry name" value="Probable disease resistance protein At1g61300"/>
    <property type="match status" value="1"/>
</dbReference>
<evidence type="ECO:0000256" key="3">
    <source>
        <dbReference type="ARBA" id="ARBA00008894"/>
    </source>
</evidence>
<dbReference type="InterPro" id="IPR017451">
    <property type="entry name" value="F-box-assoc_interact_dom"/>
</dbReference>
<dbReference type="InterPro" id="IPR058922">
    <property type="entry name" value="WHD_DRP"/>
</dbReference>
<dbReference type="Pfam" id="PF00931">
    <property type="entry name" value="NB-ARC"/>
    <property type="match status" value="1"/>
</dbReference>
<feature type="domain" description="Disease resistance protein winged helix" evidence="14">
    <location>
        <begin position="1136"/>
        <end position="1206"/>
    </location>
</feature>
<organism evidence="16 17">
    <name type="scientific">Oldenlandia corymbosa var. corymbosa</name>
    <dbReference type="NCBI Taxonomy" id="529605"/>
    <lineage>
        <taxon>Eukaryota</taxon>
        <taxon>Viridiplantae</taxon>
        <taxon>Streptophyta</taxon>
        <taxon>Embryophyta</taxon>
        <taxon>Tracheophyta</taxon>
        <taxon>Spermatophyta</taxon>
        <taxon>Magnoliopsida</taxon>
        <taxon>eudicotyledons</taxon>
        <taxon>Gunneridae</taxon>
        <taxon>Pentapetalae</taxon>
        <taxon>asterids</taxon>
        <taxon>lamiids</taxon>
        <taxon>Gentianales</taxon>
        <taxon>Rubiaceae</taxon>
        <taxon>Rubioideae</taxon>
        <taxon>Spermacoceae</taxon>
        <taxon>Hedyotis-Oldenlandia complex</taxon>
        <taxon>Oldenlandia</taxon>
    </lineage>
</organism>
<evidence type="ECO:0000259" key="14">
    <source>
        <dbReference type="Pfam" id="PF23559"/>
    </source>
</evidence>
<comment type="similarity">
    <text evidence="3">Belongs to the disease resistance NB-LRR family.</text>
</comment>
<dbReference type="GO" id="GO:0005524">
    <property type="term" value="F:ATP binding"/>
    <property type="evidence" value="ECO:0007669"/>
    <property type="project" value="UniProtKB-KW"/>
</dbReference>
<feature type="domain" description="F-box associated beta-propeller type 1" evidence="13">
    <location>
        <begin position="89"/>
        <end position="326"/>
    </location>
</feature>
<dbReference type="Proteomes" id="UP001161247">
    <property type="component" value="Chromosome 9"/>
</dbReference>
<feature type="compositionally biased region" description="Polar residues" evidence="11">
    <location>
        <begin position="1870"/>
        <end position="1885"/>
    </location>
</feature>
<dbReference type="InterPro" id="IPR006527">
    <property type="entry name" value="F-box-assoc_dom_typ1"/>
</dbReference>
<accession>A0AAV1EDQ1</accession>
<keyword evidence="4" id="KW-0963">Cytoplasm</keyword>
<dbReference type="GO" id="GO:0009626">
    <property type="term" value="P:plant-type hypersensitive response"/>
    <property type="evidence" value="ECO:0007669"/>
    <property type="project" value="UniProtKB-KW"/>
</dbReference>
<evidence type="ECO:0000256" key="1">
    <source>
        <dbReference type="ARBA" id="ARBA00002074"/>
    </source>
</evidence>
<dbReference type="InterPro" id="IPR055414">
    <property type="entry name" value="LRR_R13L4/SHOC2-like"/>
</dbReference>
<comment type="subcellular location">
    <subcellularLocation>
        <location evidence="2">Cytoplasm</location>
    </subcellularLocation>
</comment>
<evidence type="ECO:0000256" key="4">
    <source>
        <dbReference type="ARBA" id="ARBA00022490"/>
    </source>
</evidence>
<dbReference type="InterPro" id="IPR032675">
    <property type="entry name" value="LRR_dom_sf"/>
</dbReference>
<proteinExistence type="inferred from homology"/>
<dbReference type="PRINTS" id="PR00364">
    <property type="entry name" value="DISEASERSIST"/>
</dbReference>
<dbReference type="SUPFAM" id="SSF52058">
    <property type="entry name" value="L domain-like"/>
    <property type="match status" value="1"/>
</dbReference>
<name>A0AAV1EDQ1_OLDCO</name>
<dbReference type="EMBL" id="OX459126">
    <property type="protein sequence ID" value="CAI9117821.1"/>
    <property type="molecule type" value="Genomic_DNA"/>
</dbReference>
<dbReference type="InterPro" id="IPR042197">
    <property type="entry name" value="Apaf_helical"/>
</dbReference>
<feature type="region of interest" description="Disordered" evidence="11">
    <location>
        <begin position="1778"/>
        <end position="1797"/>
    </location>
</feature>
<evidence type="ECO:0000313" key="17">
    <source>
        <dbReference type="Proteomes" id="UP001161247"/>
    </source>
</evidence>
<evidence type="ECO:0000259" key="13">
    <source>
        <dbReference type="Pfam" id="PF07734"/>
    </source>
</evidence>
<evidence type="ECO:0000313" key="16">
    <source>
        <dbReference type="EMBL" id="CAI9117821.1"/>
    </source>
</evidence>
<dbReference type="Gene3D" id="1.10.8.430">
    <property type="entry name" value="Helical domain of apoptotic protease-activating factors"/>
    <property type="match status" value="1"/>
</dbReference>
<feature type="region of interest" description="Disordered" evidence="11">
    <location>
        <begin position="1859"/>
        <end position="1898"/>
    </location>
</feature>
<evidence type="ECO:0000256" key="9">
    <source>
        <dbReference type="ARBA" id="ARBA00022821"/>
    </source>
</evidence>
<dbReference type="Gene3D" id="3.40.50.300">
    <property type="entry name" value="P-loop containing nucleotide triphosphate hydrolases"/>
    <property type="match status" value="1"/>
</dbReference>
<dbReference type="Pfam" id="PF23559">
    <property type="entry name" value="WHD_DRP"/>
    <property type="match status" value="1"/>
</dbReference>
<keyword evidence="9" id="KW-0611">Plant defense</keyword>
<dbReference type="FunFam" id="1.10.10.10:FF:000322">
    <property type="entry name" value="Probable disease resistance protein At1g63360"/>
    <property type="match status" value="1"/>
</dbReference>
<evidence type="ECO:0000256" key="5">
    <source>
        <dbReference type="ARBA" id="ARBA00022614"/>
    </source>
</evidence>
<dbReference type="PANTHER" id="PTHR23155:SF1152">
    <property type="entry name" value="AAA+ ATPASE DOMAIN-CONTAINING PROTEIN"/>
    <property type="match status" value="1"/>
</dbReference>
<evidence type="ECO:0000256" key="6">
    <source>
        <dbReference type="ARBA" id="ARBA00022667"/>
    </source>
</evidence>
<dbReference type="Gene3D" id="1.10.10.10">
    <property type="entry name" value="Winged helix-like DNA-binding domain superfamily/Winged helix DNA-binding domain"/>
    <property type="match status" value="1"/>
</dbReference>
<dbReference type="InterPro" id="IPR002182">
    <property type="entry name" value="NB-ARC"/>
</dbReference>
<evidence type="ECO:0000256" key="8">
    <source>
        <dbReference type="ARBA" id="ARBA00022741"/>
    </source>
</evidence>
<comment type="function">
    <text evidence="1">Confers resistance to late blight (Phytophthora infestans) races carrying the avirulence gene Avr1. Resistance proteins guard the plant against pathogens that contain an appropriate avirulence protein via an indirect interaction with this avirulence protein. That triggers a defense system including the hypersensitive response, which restricts the pathogen growth.</text>
</comment>
<dbReference type="GO" id="GO:0043531">
    <property type="term" value="F:ADP binding"/>
    <property type="evidence" value="ECO:0007669"/>
    <property type="project" value="InterPro"/>
</dbReference>
<dbReference type="Pfam" id="PF07734">
    <property type="entry name" value="FBA_1"/>
    <property type="match status" value="1"/>
</dbReference>
<evidence type="ECO:0000256" key="11">
    <source>
        <dbReference type="SAM" id="MobiDB-lite"/>
    </source>
</evidence>
<keyword evidence="17" id="KW-1185">Reference proteome</keyword>
<dbReference type="InterPro" id="IPR036388">
    <property type="entry name" value="WH-like_DNA-bd_sf"/>
</dbReference>
<dbReference type="Gene3D" id="3.80.10.10">
    <property type="entry name" value="Ribonuclease Inhibitor"/>
    <property type="match status" value="1"/>
</dbReference>
<keyword evidence="7" id="KW-0677">Repeat</keyword>
<protein>
    <submittedName>
        <fullName evidence="16">OLC1v1019306C1</fullName>
    </submittedName>
</protein>
<dbReference type="InterPro" id="IPR044974">
    <property type="entry name" value="Disease_R_plants"/>
</dbReference>
<evidence type="ECO:0000256" key="10">
    <source>
        <dbReference type="ARBA" id="ARBA00022840"/>
    </source>
</evidence>
<feature type="compositionally biased region" description="Basic and acidic residues" evidence="11">
    <location>
        <begin position="1782"/>
        <end position="1797"/>
    </location>
</feature>
<dbReference type="NCBIfam" id="TIGR01640">
    <property type="entry name" value="F_box_assoc_1"/>
    <property type="match status" value="1"/>
</dbReference>
<dbReference type="GO" id="GO:0005737">
    <property type="term" value="C:cytoplasm"/>
    <property type="evidence" value="ECO:0007669"/>
    <property type="project" value="UniProtKB-SubCell"/>
</dbReference>
<keyword evidence="10" id="KW-0067">ATP-binding</keyword>
<feature type="domain" description="NB-ARC" evidence="12">
    <location>
        <begin position="884"/>
        <end position="1048"/>
    </location>
</feature>
<dbReference type="PANTHER" id="PTHR23155">
    <property type="entry name" value="DISEASE RESISTANCE PROTEIN RP"/>
    <property type="match status" value="1"/>
</dbReference>
<evidence type="ECO:0000256" key="7">
    <source>
        <dbReference type="ARBA" id="ARBA00022737"/>
    </source>
</evidence>
<keyword evidence="5" id="KW-0433">Leucine-rich repeat</keyword>
<dbReference type="SUPFAM" id="SSF52540">
    <property type="entry name" value="P-loop containing nucleoside triphosphate hydrolases"/>
    <property type="match status" value="1"/>
</dbReference>